<gene>
    <name evidence="1" type="ORF">FNYG_02757</name>
</gene>
<proteinExistence type="predicted"/>
<keyword evidence="2" id="KW-1185">Reference proteome</keyword>
<evidence type="ECO:0000313" key="1">
    <source>
        <dbReference type="EMBL" id="PNP84069.1"/>
    </source>
</evidence>
<sequence length="180" mass="19685">MTKNQILFSVDNQTPFTLVPNPTTFSDWGDFAAGPTTVSFSPQQRHASVLKGVKVKPFQKGDGGHVMSSQSPFVGSAGIVGYSLTSKNGATVYIRLLASNPYLSVRDNWACVSFASFDQSINQDAYNHHYYNEPRHASMEFEGRALNLTSNIGHADCATATFVLTYVVLDVYQSSFINQG</sequence>
<dbReference type="EMBL" id="MTQA01000047">
    <property type="protein sequence ID" value="PNP84069.1"/>
    <property type="molecule type" value="Genomic_DNA"/>
</dbReference>
<name>A0A2K0WP64_GIBNY</name>
<dbReference type="AlphaFoldDB" id="A0A2K0WP64"/>
<protein>
    <submittedName>
        <fullName evidence="1">Uncharacterized protein</fullName>
    </submittedName>
</protein>
<dbReference type="Proteomes" id="UP000236664">
    <property type="component" value="Unassembled WGS sequence"/>
</dbReference>
<reference evidence="1 2" key="1">
    <citation type="submission" date="2017-06" db="EMBL/GenBank/DDBJ databases">
        <title>Genome of Fusarium nygamai isolate CS10214.</title>
        <authorList>
            <person name="Gardiner D.M."/>
            <person name="Obanor F."/>
            <person name="Kazan K."/>
        </authorList>
    </citation>
    <scope>NUCLEOTIDE SEQUENCE [LARGE SCALE GENOMIC DNA]</scope>
    <source>
        <strain evidence="1 2">CS10214</strain>
    </source>
</reference>
<dbReference type="OrthoDB" id="5025471at2759"/>
<evidence type="ECO:0000313" key="2">
    <source>
        <dbReference type="Proteomes" id="UP000236664"/>
    </source>
</evidence>
<accession>A0A2K0WP64</accession>
<organism evidence="1 2">
    <name type="scientific">Gibberella nygamai</name>
    <name type="common">Bean root rot disease fungus</name>
    <name type="synonym">Fusarium nygamai</name>
    <dbReference type="NCBI Taxonomy" id="42673"/>
    <lineage>
        <taxon>Eukaryota</taxon>
        <taxon>Fungi</taxon>
        <taxon>Dikarya</taxon>
        <taxon>Ascomycota</taxon>
        <taxon>Pezizomycotina</taxon>
        <taxon>Sordariomycetes</taxon>
        <taxon>Hypocreomycetidae</taxon>
        <taxon>Hypocreales</taxon>
        <taxon>Nectriaceae</taxon>
        <taxon>Fusarium</taxon>
        <taxon>Fusarium fujikuroi species complex</taxon>
    </lineage>
</organism>
<comment type="caution">
    <text evidence="1">The sequence shown here is derived from an EMBL/GenBank/DDBJ whole genome shotgun (WGS) entry which is preliminary data.</text>
</comment>